<accession>A0ABV8R9P1</accession>
<protein>
    <recommendedName>
        <fullName evidence="3">Outer membrane protein beta-barrel domain-containing protein</fullName>
    </recommendedName>
</protein>
<dbReference type="EMBL" id="JBHSCY010000001">
    <property type="protein sequence ID" value="MFC4268138.1"/>
    <property type="molecule type" value="Genomic_DNA"/>
</dbReference>
<evidence type="ECO:0000313" key="1">
    <source>
        <dbReference type="EMBL" id="MFC4268138.1"/>
    </source>
</evidence>
<dbReference type="Proteomes" id="UP001595826">
    <property type="component" value="Unassembled WGS sequence"/>
</dbReference>
<comment type="caution">
    <text evidence="1">The sequence shown here is derived from an EMBL/GenBank/DDBJ whole genome shotgun (WGS) entry which is preliminary data.</text>
</comment>
<name>A0ABV8R9P1_9FLAO</name>
<gene>
    <name evidence="1" type="ORF">ACFOWD_04400</name>
</gene>
<evidence type="ECO:0008006" key="3">
    <source>
        <dbReference type="Google" id="ProtNLM"/>
    </source>
</evidence>
<evidence type="ECO:0000313" key="2">
    <source>
        <dbReference type="Proteomes" id="UP001595826"/>
    </source>
</evidence>
<dbReference type="RefSeq" id="WP_377408442.1">
    <property type="nucleotide sequence ID" value="NZ_JBHSCY010000001.1"/>
</dbReference>
<reference evidence="2" key="1">
    <citation type="journal article" date="2019" name="Int. J. Syst. Evol. Microbiol.">
        <title>The Global Catalogue of Microorganisms (GCM) 10K type strain sequencing project: providing services to taxonomists for standard genome sequencing and annotation.</title>
        <authorList>
            <consortium name="The Broad Institute Genomics Platform"/>
            <consortium name="The Broad Institute Genome Sequencing Center for Infectious Disease"/>
            <person name="Wu L."/>
            <person name="Ma J."/>
        </authorList>
    </citation>
    <scope>NUCLEOTIDE SEQUENCE [LARGE SCALE GENOMIC DNA]</scope>
    <source>
        <strain evidence="2">CECT 8655</strain>
    </source>
</reference>
<organism evidence="1 2">
    <name type="scientific">Polaribacter marinivivus</name>
    <dbReference type="NCBI Taxonomy" id="1524260"/>
    <lineage>
        <taxon>Bacteria</taxon>
        <taxon>Pseudomonadati</taxon>
        <taxon>Bacteroidota</taxon>
        <taxon>Flavobacteriia</taxon>
        <taxon>Flavobacteriales</taxon>
        <taxon>Flavobacteriaceae</taxon>
    </lineage>
</organism>
<keyword evidence="2" id="KW-1185">Reference proteome</keyword>
<proteinExistence type="predicted"/>
<sequence>MKKLFLILCIVLQTKSFSQDKPGRVFFTGNINFVLGVNENYTLFQQDDDESLIIPTAIFARIGFGYEFKKRVAISFNSGYDYHWNYAVSAIPAFGSLQFNLWRNGDDVFFIDTSYGKMFRMSKNYADGNYYGLGLGYQIDGENRWNTVIRFDLHRKGIIGFKNNRLDSFSIGIGFSFF</sequence>